<dbReference type="KEGG" id="cvt:B843_02745"/>
<feature type="signal peptide" evidence="2">
    <location>
        <begin position="1"/>
        <end position="30"/>
    </location>
</feature>
<keyword evidence="5" id="KW-1185">Reference proteome</keyword>
<feature type="compositionally biased region" description="Low complexity" evidence="1">
    <location>
        <begin position="27"/>
        <end position="64"/>
    </location>
</feature>
<feature type="domain" description="AMIN-like" evidence="3">
    <location>
        <begin position="94"/>
        <end position="217"/>
    </location>
</feature>
<feature type="region of interest" description="Disordered" evidence="1">
    <location>
        <begin position="70"/>
        <end position="89"/>
    </location>
</feature>
<evidence type="ECO:0000313" key="4">
    <source>
        <dbReference type="EMBL" id="AHI21940.1"/>
    </source>
</evidence>
<keyword evidence="2" id="KW-0732">Signal</keyword>
<dbReference type="EMBL" id="CP004353">
    <property type="protein sequence ID" value="AHI21940.1"/>
    <property type="molecule type" value="Genomic_DNA"/>
</dbReference>
<evidence type="ECO:0000256" key="2">
    <source>
        <dbReference type="SAM" id="SignalP"/>
    </source>
</evidence>
<proteinExistence type="predicted"/>
<protein>
    <recommendedName>
        <fullName evidence="3">AMIN-like domain-containing protein</fullName>
    </recommendedName>
</protein>
<dbReference type="Pfam" id="PF24837">
    <property type="entry name" value="AMIN-like"/>
    <property type="match status" value="1"/>
</dbReference>
<dbReference type="Proteomes" id="UP000019222">
    <property type="component" value="Chromosome"/>
</dbReference>
<dbReference type="Gene3D" id="2.60.40.3500">
    <property type="match status" value="1"/>
</dbReference>
<name>W5XZ72_9CORY</name>
<organism evidence="4 5">
    <name type="scientific">Corynebacterium vitaeruminis DSM 20294</name>
    <dbReference type="NCBI Taxonomy" id="1224164"/>
    <lineage>
        <taxon>Bacteria</taxon>
        <taxon>Bacillati</taxon>
        <taxon>Actinomycetota</taxon>
        <taxon>Actinomycetes</taxon>
        <taxon>Mycobacteriales</taxon>
        <taxon>Corynebacteriaceae</taxon>
        <taxon>Corynebacterium</taxon>
    </lineage>
</organism>
<dbReference type="InterPro" id="IPR056303">
    <property type="entry name" value="AMIN-like"/>
</dbReference>
<feature type="region of interest" description="Disordered" evidence="1">
    <location>
        <begin position="27"/>
        <end position="65"/>
    </location>
</feature>
<evidence type="ECO:0000259" key="3">
    <source>
        <dbReference type="Pfam" id="PF24837"/>
    </source>
</evidence>
<accession>W5XZ72</accession>
<dbReference type="RefSeq" id="WP_025251996.1">
    <property type="nucleotide sequence ID" value="NZ_CP004353.1"/>
</dbReference>
<sequence>MSIHPAATRRLLLAVLATGALALASCGSGAGTSPSTQGTSSSGAAGASSSTDASGSDSAQAAASLTSDTAGLAPLGDASTDNKTQHQSSDAQLVVTGMRYGSHDGFDRVVFDLTGTGTPGWFTELTPNPTQQGSGNAVEYKGNTALVVNIDGVTYPFELGIEDPNLAPIDASGGVVTGVQSLGTFEGRAQFVIGLNGSHAYSVQTLDNPSRLVVDIRRD</sequence>
<reference evidence="4 5" key="1">
    <citation type="submission" date="2013-02" db="EMBL/GenBank/DDBJ databases">
        <title>The complete genome sequence of Corynebacterium vitaeruminis DSM 20294.</title>
        <authorList>
            <person name="Ruckert C."/>
            <person name="Albersmeier A."/>
            <person name="Kalinowski J."/>
        </authorList>
    </citation>
    <scope>NUCLEOTIDE SEQUENCE [LARGE SCALE GENOMIC DNA]</scope>
    <source>
        <strain evidence="5">ATCC 10234</strain>
    </source>
</reference>
<gene>
    <name evidence="4" type="ORF">B843_02745</name>
</gene>
<dbReference type="eggNOG" id="COG5401">
    <property type="taxonomic scope" value="Bacteria"/>
</dbReference>
<evidence type="ECO:0000313" key="5">
    <source>
        <dbReference type="Proteomes" id="UP000019222"/>
    </source>
</evidence>
<evidence type="ECO:0000256" key="1">
    <source>
        <dbReference type="SAM" id="MobiDB-lite"/>
    </source>
</evidence>
<dbReference type="PATRIC" id="fig|1224164.3.peg.543"/>
<feature type="compositionally biased region" description="Polar residues" evidence="1">
    <location>
        <begin position="79"/>
        <end position="89"/>
    </location>
</feature>
<feature type="chain" id="PRO_5004875998" description="AMIN-like domain-containing protein" evidence="2">
    <location>
        <begin position="31"/>
        <end position="219"/>
    </location>
</feature>
<dbReference type="STRING" id="1224164.B843_02745"/>
<dbReference type="HOGENOM" id="CLU_099777_1_1_11"/>
<dbReference type="AlphaFoldDB" id="W5XZ72"/>